<evidence type="ECO:0000313" key="2">
    <source>
        <dbReference type="Proteomes" id="UP000634136"/>
    </source>
</evidence>
<accession>A0A834SE89</accession>
<dbReference type="EMBL" id="JAAIUW010000013">
    <property type="protein sequence ID" value="KAF7801968.1"/>
    <property type="molecule type" value="Genomic_DNA"/>
</dbReference>
<proteinExistence type="predicted"/>
<name>A0A834SE89_9FABA</name>
<sequence length="111" mass="12747">MGQFHPRSRGNIQVTFNVFNSIESLKENKNFIKAKAVKEDVNRATVDDMKDHYVDPGETAQKTLTEMDTADQFRGPTTLKALPWRHKSIHLHSITHDSSFLQSYINPLCFN</sequence>
<evidence type="ECO:0000313" key="1">
    <source>
        <dbReference type="EMBL" id="KAF7801968.1"/>
    </source>
</evidence>
<gene>
    <name evidence="1" type="ORF">G2W53_041079</name>
</gene>
<comment type="caution">
    <text evidence="1">The sequence shown here is derived from an EMBL/GenBank/DDBJ whole genome shotgun (WGS) entry which is preliminary data.</text>
</comment>
<reference evidence="1" key="1">
    <citation type="submission" date="2020-09" db="EMBL/GenBank/DDBJ databases">
        <title>Genome-Enabled Discovery of Anthraquinone Biosynthesis in Senna tora.</title>
        <authorList>
            <person name="Kang S.-H."/>
            <person name="Pandey R.P."/>
            <person name="Lee C.-M."/>
            <person name="Sim J.-S."/>
            <person name="Jeong J.-T."/>
            <person name="Choi B.-S."/>
            <person name="Jung M."/>
            <person name="Ginzburg D."/>
            <person name="Zhao K."/>
            <person name="Won S.Y."/>
            <person name="Oh T.-J."/>
            <person name="Yu Y."/>
            <person name="Kim N.-H."/>
            <person name="Lee O.R."/>
            <person name="Lee T.-H."/>
            <person name="Bashyal P."/>
            <person name="Kim T.-S."/>
            <person name="Lee W.-H."/>
            <person name="Kawkins C."/>
            <person name="Kim C.-K."/>
            <person name="Kim J.S."/>
            <person name="Ahn B.O."/>
            <person name="Rhee S.Y."/>
            <person name="Sohng J.K."/>
        </authorList>
    </citation>
    <scope>NUCLEOTIDE SEQUENCE</scope>
    <source>
        <tissue evidence="1">Leaf</tissue>
    </source>
</reference>
<organism evidence="1 2">
    <name type="scientific">Senna tora</name>
    <dbReference type="NCBI Taxonomy" id="362788"/>
    <lineage>
        <taxon>Eukaryota</taxon>
        <taxon>Viridiplantae</taxon>
        <taxon>Streptophyta</taxon>
        <taxon>Embryophyta</taxon>
        <taxon>Tracheophyta</taxon>
        <taxon>Spermatophyta</taxon>
        <taxon>Magnoliopsida</taxon>
        <taxon>eudicotyledons</taxon>
        <taxon>Gunneridae</taxon>
        <taxon>Pentapetalae</taxon>
        <taxon>rosids</taxon>
        <taxon>fabids</taxon>
        <taxon>Fabales</taxon>
        <taxon>Fabaceae</taxon>
        <taxon>Caesalpinioideae</taxon>
        <taxon>Cassia clade</taxon>
        <taxon>Senna</taxon>
    </lineage>
</organism>
<dbReference type="Proteomes" id="UP000634136">
    <property type="component" value="Unassembled WGS sequence"/>
</dbReference>
<protein>
    <submittedName>
        <fullName evidence="1">Uncharacterized protein</fullName>
    </submittedName>
</protein>
<dbReference type="AlphaFoldDB" id="A0A834SE89"/>
<keyword evidence="2" id="KW-1185">Reference proteome</keyword>